<feature type="domain" description="EamA" evidence="7">
    <location>
        <begin position="168"/>
        <end position="303"/>
    </location>
</feature>
<evidence type="ECO:0000256" key="1">
    <source>
        <dbReference type="ARBA" id="ARBA00004651"/>
    </source>
</evidence>
<feature type="transmembrane region" description="Helical" evidence="6">
    <location>
        <begin position="137"/>
        <end position="154"/>
    </location>
</feature>
<feature type="transmembrane region" description="Helical" evidence="6">
    <location>
        <begin position="109"/>
        <end position="130"/>
    </location>
</feature>
<protein>
    <recommendedName>
        <fullName evidence="7">EamA domain-containing protein</fullName>
    </recommendedName>
</protein>
<feature type="transmembrane region" description="Helical" evidence="6">
    <location>
        <begin position="83"/>
        <end position="103"/>
    </location>
</feature>
<dbReference type="Proteomes" id="UP000244898">
    <property type="component" value="Unassembled WGS sequence"/>
</dbReference>
<dbReference type="RefSeq" id="WP_108788395.1">
    <property type="nucleotide sequence ID" value="NZ_ONZG01000006.1"/>
</dbReference>
<evidence type="ECO:0000256" key="5">
    <source>
        <dbReference type="ARBA" id="ARBA00023136"/>
    </source>
</evidence>
<dbReference type="EMBL" id="ONZG01000006">
    <property type="protein sequence ID" value="SPJ29223.1"/>
    <property type="molecule type" value="Genomic_DNA"/>
</dbReference>
<sequence>MIGGSGARRGHSPDWPSATPYLLLIIPPLLWGGNAVLGRHVVTEIPPLQLSFLRWLLSLAVLLPFTFRPLLRSGPDVRARWRSIALLSTLGVICFGTLFYVGLQTTTAINAGLWQTLVPVLILVLSRAFLGLRLRPIQIVAVCLSALGVLLVLSQGHMETLLEVDLLPGDLFVLTGVLCWALFSTLLMKDPLPLSPMVSLSMQILFALPVLFFLAFLEAQFTGPAQLSWKHLGYLIFLGPVVGAFAVSLWMLCVRAAGPPVAGLYLNLIPIFAAILGGVFLDEAVRWFHVVAMLAIGTGILLATAPHRPPGSRHSS</sequence>
<name>A0A2R8CA13_9RHOB</name>
<dbReference type="InterPro" id="IPR000620">
    <property type="entry name" value="EamA_dom"/>
</dbReference>
<evidence type="ECO:0000256" key="2">
    <source>
        <dbReference type="ARBA" id="ARBA00022475"/>
    </source>
</evidence>
<dbReference type="InterPro" id="IPR050638">
    <property type="entry name" value="AA-Vitamin_Transporters"/>
</dbReference>
<feature type="transmembrane region" description="Helical" evidence="6">
    <location>
        <begin position="21"/>
        <end position="40"/>
    </location>
</feature>
<feature type="transmembrane region" description="Helical" evidence="6">
    <location>
        <begin position="287"/>
        <end position="305"/>
    </location>
</feature>
<dbReference type="InterPro" id="IPR037185">
    <property type="entry name" value="EmrE-like"/>
</dbReference>
<proteinExistence type="predicted"/>
<dbReference type="GO" id="GO:0005886">
    <property type="term" value="C:plasma membrane"/>
    <property type="evidence" value="ECO:0007669"/>
    <property type="project" value="UniProtKB-SubCell"/>
</dbReference>
<evidence type="ECO:0000256" key="4">
    <source>
        <dbReference type="ARBA" id="ARBA00022989"/>
    </source>
</evidence>
<dbReference type="AlphaFoldDB" id="A0A2R8CA13"/>
<gene>
    <name evidence="8" type="ORF">TRM7615_02736</name>
</gene>
<feature type="transmembrane region" description="Helical" evidence="6">
    <location>
        <begin position="166"/>
        <end position="188"/>
    </location>
</feature>
<dbReference type="Pfam" id="PF00892">
    <property type="entry name" value="EamA"/>
    <property type="match status" value="2"/>
</dbReference>
<accession>A0A2R8CA13</accession>
<dbReference type="OrthoDB" id="9806889at2"/>
<dbReference type="SUPFAM" id="SSF103481">
    <property type="entry name" value="Multidrug resistance efflux transporter EmrE"/>
    <property type="match status" value="2"/>
</dbReference>
<evidence type="ECO:0000256" key="6">
    <source>
        <dbReference type="SAM" id="Phobius"/>
    </source>
</evidence>
<keyword evidence="3 6" id="KW-0812">Transmembrane</keyword>
<feature type="transmembrane region" description="Helical" evidence="6">
    <location>
        <begin position="200"/>
        <end position="219"/>
    </location>
</feature>
<keyword evidence="5 6" id="KW-0472">Membrane</keyword>
<evidence type="ECO:0000313" key="8">
    <source>
        <dbReference type="EMBL" id="SPJ29223.1"/>
    </source>
</evidence>
<dbReference type="PANTHER" id="PTHR32322:SF18">
    <property type="entry name" value="S-ADENOSYLMETHIONINE_S-ADENOSYLHOMOCYSTEINE TRANSPORTER"/>
    <property type="match status" value="1"/>
</dbReference>
<keyword evidence="4 6" id="KW-1133">Transmembrane helix</keyword>
<feature type="transmembrane region" description="Helical" evidence="6">
    <location>
        <begin position="231"/>
        <end position="252"/>
    </location>
</feature>
<organism evidence="8 9">
    <name type="scientific">Falsiruegeria mediterranea M17</name>
    <dbReference type="NCBI Taxonomy" id="1200281"/>
    <lineage>
        <taxon>Bacteria</taxon>
        <taxon>Pseudomonadati</taxon>
        <taxon>Pseudomonadota</taxon>
        <taxon>Alphaproteobacteria</taxon>
        <taxon>Rhodobacterales</taxon>
        <taxon>Roseobacteraceae</taxon>
        <taxon>Falsiruegeria</taxon>
    </lineage>
</organism>
<evidence type="ECO:0000256" key="3">
    <source>
        <dbReference type="ARBA" id="ARBA00022692"/>
    </source>
</evidence>
<keyword evidence="2" id="KW-1003">Cell membrane</keyword>
<feature type="transmembrane region" description="Helical" evidence="6">
    <location>
        <begin position="52"/>
        <end position="71"/>
    </location>
</feature>
<evidence type="ECO:0000313" key="9">
    <source>
        <dbReference type="Proteomes" id="UP000244898"/>
    </source>
</evidence>
<keyword evidence="9" id="KW-1185">Reference proteome</keyword>
<feature type="transmembrane region" description="Helical" evidence="6">
    <location>
        <begin position="264"/>
        <end position="281"/>
    </location>
</feature>
<evidence type="ECO:0000259" key="7">
    <source>
        <dbReference type="Pfam" id="PF00892"/>
    </source>
</evidence>
<reference evidence="9" key="1">
    <citation type="submission" date="2018-03" db="EMBL/GenBank/DDBJ databases">
        <authorList>
            <person name="Rodrigo-Torres L."/>
            <person name="Arahal R. D."/>
            <person name="Lucena T."/>
        </authorList>
    </citation>
    <scope>NUCLEOTIDE SEQUENCE [LARGE SCALE GENOMIC DNA]</scope>
    <source>
        <strain evidence="9">CECT 7615</strain>
    </source>
</reference>
<comment type="subcellular location">
    <subcellularLocation>
        <location evidence="1">Cell membrane</location>
        <topology evidence="1">Multi-pass membrane protein</topology>
    </subcellularLocation>
</comment>
<dbReference type="PANTHER" id="PTHR32322">
    <property type="entry name" value="INNER MEMBRANE TRANSPORTER"/>
    <property type="match status" value="1"/>
</dbReference>
<feature type="domain" description="EamA" evidence="7">
    <location>
        <begin position="21"/>
        <end position="153"/>
    </location>
</feature>